<protein>
    <recommendedName>
        <fullName evidence="10">Conjugal transfer protein TrbI</fullName>
    </recommendedName>
</protein>
<keyword evidence="5 7" id="KW-0472">Membrane</keyword>
<evidence type="ECO:0000256" key="4">
    <source>
        <dbReference type="ARBA" id="ARBA00022989"/>
    </source>
</evidence>
<evidence type="ECO:0000256" key="7">
    <source>
        <dbReference type="SAM" id="Phobius"/>
    </source>
</evidence>
<dbReference type="InterPro" id="IPR042217">
    <property type="entry name" value="T4SS_VirB10/TrbI"/>
</dbReference>
<reference evidence="8 9" key="1">
    <citation type="journal article" date="2017" name="Int. J. Syst. Evol. Microbiol.">
        <title>Ramlibacter alkalitolerans sp. nov., alkali-tolerant bacterium isolated from soil of ginseng.</title>
        <authorList>
            <person name="Lee D.H."/>
            <person name="Cha C.J."/>
        </authorList>
    </citation>
    <scope>NUCLEOTIDE SEQUENCE [LARGE SCALE GENOMIC DNA]</scope>
    <source>
        <strain evidence="8 9">KACC 19305</strain>
    </source>
</reference>
<sequence length="455" mass="47067">MKDFLNRFKKTPAADAAAAVVDPSEAPVELRGKVTGVKGLNKAGLYAVLGLLGCGAAVMFYLSSGPSTPQQQGAGSQLAERVINEKQKALEQAHTNDWLGSIPDGVLVQSEKPEAPALSLSTPAREMPAQAAGGPAVPNLMGEPGPSIGPVAAQTPTPEDRRREQVAMRANGRQLQAYDSGSAVAGFSGAAPATAANPYAAPAGVSGFGAAPAAGPDAAAQMAAMAQAAQDPNIQGRKQAFLSEAANKPSDFYLKSLKEAALSKYELKAGGVIPGVMVSGINSDLPGQVIGQVREDVYDSVTGKWLLVPKGTRLIGSYQSEVSTGQERVLMVWQRLIFPDGSSFDLKGMQGADGQGYAGFKDQVNTHTWQLVKGALLLSLVGGVNAAVAPASTNVQTPAGAAAQAGMSALTQVGSQWASKQLGVQPTLEIRPGYTFNIIVNKDMVFPGPYNKTKK</sequence>
<dbReference type="CDD" id="cd16429">
    <property type="entry name" value="VirB10"/>
    <property type="match status" value="1"/>
</dbReference>
<keyword evidence="3 7" id="KW-0812">Transmembrane</keyword>
<feature type="transmembrane region" description="Helical" evidence="7">
    <location>
        <begin position="43"/>
        <end position="62"/>
    </location>
</feature>
<comment type="similarity">
    <text evidence="2">Belongs to the TrbI/VirB10 family.</text>
</comment>
<accession>A0ABS1JV87</accession>
<evidence type="ECO:0000256" key="3">
    <source>
        <dbReference type="ARBA" id="ARBA00022692"/>
    </source>
</evidence>
<evidence type="ECO:0000313" key="9">
    <source>
        <dbReference type="Proteomes" id="UP000622707"/>
    </source>
</evidence>
<dbReference type="Pfam" id="PF03743">
    <property type="entry name" value="TrbI"/>
    <property type="match status" value="1"/>
</dbReference>
<name>A0ABS1JV87_9BURK</name>
<evidence type="ECO:0000256" key="6">
    <source>
        <dbReference type="SAM" id="MobiDB-lite"/>
    </source>
</evidence>
<evidence type="ECO:0008006" key="10">
    <source>
        <dbReference type="Google" id="ProtNLM"/>
    </source>
</evidence>
<keyword evidence="9" id="KW-1185">Reference proteome</keyword>
<dbReference type="RefSeq" id="WP_201692417.1">
    <property type="nucleotide sequence ID" value="NZ_JAEQND010000013.1"/>
</dbReference>
<evidence type="ECO:0000256" key="1">
    <source>
        <dbReference type="ARBA" id="ARBA00004167"/>
    </source>
</evidence>
<feature type="region of interest" description="Disordered" evidence="6">
    <location>
        <begin position="113"/>
        <end position="163"/>
    </location>
</feature>
<comment type="caution">
    <text evidence="8">The sequence shown here is derived from an EMBL/GenBank/DDBJ whole genome shotgun (WGS) entry which is preliminary data.</text>
</comment>
<evidence type="ECO:0000313" key="8">
    <source>
        <dbReference type="EMBL" id="MBL0427786.1"/>
    </source>
</evidence>
<comment type="subcellular location">
    <subcellularLocation>
        <location evidence="1">Membrane</location>
        <topology evidence="1">Single-pass membrane protein</topology>
    </subcellularLocation>
</comment>
<dbReference type="EMBL" id="JAEQND010000013">
    <property type="protein sequence ID" value="MBL0427786.1"/>
    <property type="molecule type" value="Genomic_DNA"/>
</dbReference>
<dbReference type="InterPro" id="IPR005498">
    <property type="entry name" value="T4SS_VirB10/TraB/TrbI"/>
</dbReference>
<dbReference type="Gene3D" id="2.40.128.260">
    <property type="entry name" value="Type IV secretion system, VirB10/TraB/TrbI"/>
    <property type="match status" value="1"/>
</dbReference>
<proteinExistence type="inferred from homology"/>
<evidence type="ECO:0000256" key="2">
    <source>
        <dbReference type="ARBA" id="ARBA00010265"/>
    </source>
</evidence>
<evidence type="ECO:0000256" key="5">
    <source>
        <dbReference type="ARBA" id="ARBA00023136"/>
    </source>
</evidence>
<gene>
    <name evidence="8" type="ORF">JI746_21955</name>
</gene>
<organism evidence="8 9">
    <name type="scientific">Ramlibacter alkalitolerans</name>
    <dbReference type="NCBI Taxonomy" id="2039631"/>
    <lineage>
        <taxon>Bacteria</taxon>
        <taxon>Pseudomonadati</taxon>
        <taxon>Pseudomonadota</taxon>
        <taxon>Betaproteobacteria</taxon>
        <taxon>Burkholderiales</taxon>
        <taxon>Comamonadaceae</taxon>
        <taxon>Ramlibacter</taxon>
    </lineage>
</organism>
<dbReference type="Proteomes" id="UP000622707">
    <property type="component" value="Unassembled WGS sequence"/>
</dbReference>
<keyword evidence="4 7" id="KW-1133">Transmembrane helix</keyword>